<evidence type="ECO:0008006" key="4">
    <source>
        <dbReference type="Google" id="ProtNLM"/>
    </source>
</evidence>
<name>A0A1M7Z548_9BACT</name>
<dbReference type="STRING" id="1073327.SAMN04488108_0550"/>
<evidence type="ECO:0000313" key="3">
    <source>
        <dbReference type="Proteomes" id="UP000184609"/>
    </source>
</evidence>
<feature type="transmembrane region" description="Helical" evidence="1">
    <location>
        <begin position="76"/>
        <end position="95"/>
    </location>
</feature>
<dbReference type="Proteomes" id="UP000184609">
    <property type="component" value="Unassembled WGS sequence"/>
</dbReference>
<dbReference type="AlphaFoldDB" id="A0A1M7Z548"/>
<dbReference type="InterPro" id="IPR011990">
    <property type="entry name" value="TPR-like_helical_dom_sf"/>
</dbReference>
<dbReference type="EMBL" id="FRXN01000001">
    <property type="protein sequence ID" value="SHO60068.1"/>
    <property type="molecule type" value="Genomic_DNA"/>
</dbReference>
<keyword evidence="1" id="KW-1133">Transmembrane helix</keyword>
<proteinExistence type="predicted"/>
<keyword evidence="1" id="KW-0812">Transmembrane</keyword>
<organism evidence="2 3">
    <name type="scientific">Algoriphagus zhangzhouensis</name>
    <dbReference type="NCBI Taxonomy" id="1073327"/>
    <lineage>
        <taxon>Bacteria</taxon>
        <taxon>Pseudomonadati</taxon>
        <taxon>Bacteroidota</taxon>
        <taxon>Cytophagia</taxon>
        <taxon>Cytophagales</taxon>
        <taxon>Cyclobacteriaceae</taxon>
        <taxon>Algoriphagus</taxon>
    </lineage>
</organism>
<reference evidence="3" key="1">
    <citation type="submission" date="2016-12" db="EMBL/GenBank/DDBJ databases">
        <authorList>
            <person name="Varghese N."/>
            <person name="Submissions S."/>
        </authorList>
    </citation>
    <scope>NUCLEOTIDE SEQUENCE [LARGE SCALE GENOMIC DNA]</scope>
    <source>
        <strain evidence="3">DSM 25035</strain>
    </source>
</reference>
<evidence type="ECO:0000256" key="1">
    <source>
        <dbReference type="SAM" id="Phobius"/>
    </source>
</evidence>
<keyword evidence="3" id="KW-1185">Reference proteome</keyword>
<dbReference type="SUPFAM" id="SSF48452">
    <property type="entry name" value="TPR-like"/>
    <property type="match status" value="1"/>
</dbReference>
<dbReference type="Gene3D" id="1.25.40.10">
    <property type="entry name" value="Tetratricopeptide repeat domain"/>
    <property type="match status" value="1"/>
</dbReference>
<sequence>MNNKPEISLEEFEEIERFILGEISSEEKGAFEERIITNQELRREVNFQRSLQATIEVDSWIKNKENSKVSRKLISFLKYGIAASVVFILGLFIWLQPWNSESSSGDIYTAYFYPDPGLPVPMSSTDSYQFDDGMVSYKEEKYQEAQDIWTNLAQDQPTDTLAFYLAMAKLNQKEFESSAQFLDQLLEDSNSEFYQKALWYRSLIYLKEEEKESAIQLLEKLNSPLYKKEELLEKLK</sequence>
<protein>
    <recommendedName>
        <fullName evidence="4">Tetratricopeptide repeat-containing protein</fullName>
    </recommendedName>
</protein>
<keyword evidence="1" id="KW-0472">Membrane</keyword>
<dbReference type="OrthoDB" id="1451921at2"/>
<gene>
    <name evidence="2" type="ORF">SAMN04488108_0550</name>
</gene>
<dbReference type="RefSeq" id="WP_073570207.1">
    <property type="nucleotide sequence ID" value="NZ_FRXN01000001.1"/>
</dbReference>
<accession>A0A1M7Z548</accession>
<evidence type="ECO:0000313" key="2">
    <source>
        <dbReference type="EMBL" id="SHO60068.1"/>
    </source>
</evidence>